<dbReference type="FunFam" id="3.90.640.10:FF:000003">
    <property type="entry name" value="Molecular chaperone DnaK"/>
    <property type="match status" value="1"/>
</dbReference>
<keyword evidence="4 5" id="KW-0143">Chaperone</keyword>
<feature type="region of interest" description="Disordered" evidence="8">
    <location>
        <begin position="579"/>
        <end position="641"/>
    </location>
</feature>
<dbReference type="AlphaFoldDB" id="A0A075HQM0"/>
<organism evidence="9">
    <name type="scientific">uncultured marine thaumarchaeote KM3_73_B11</name>
    <dbReference type="NCBI Taxonomy" id="1456265"/>
    <lineage>
        <taxon>Archaea</taxon>
        <taxon>Nitrososphaerota</taxon>
        <taxon>environmental samples</taxon>
    </lineage>
</organism>
<evidence type="ECO:0000256" key="6">
    <source>
        <dbReference type="RuleBase" id="RU003322"/>
    </source>
</evidence>
<dbReference type="FunFam" id="3.30.420.40:FF:000071">
    <property type="entry name" value="Molecular chaperone DnaK"/>
    <property type="match status" value="1"/>
</dbReference>
<accession>A0A075HQM0</accession>
<dbReference type="SUPFAM" id="SSF100934">
    <property type="entry name" value="Heat shock protein 70kD (HSP70), C-terminal subdomain"/>
    <property type="match status" value="1"/>
</dbReference>
<dbReference type="Gene3D" id="1.20.1270.10">
    <property type="match status" value="1"/>
</dbReference>
<dbReference type="PROSITE" id="PS00297">
    <property type="entry name" value="HSP70_1"/>
    <property type="match status" value="1"/>
</dbReference>
<dbReference type="InterPro" id="IPR013126">
    <property type="entry name" value="Hsp_70_fam"/>
</dbReference>
<comment type="function">
    <text evidence="5">Acts as a chaperone.</text>
</comment>
<dbReference type="FunFam" id="2.60.34.10:FF:000014">
    <property type="entry name" value="Chaperone protein DnaK HSP70"/>
    <property type="match status" value="1"/>
</dbReference>
<dbReference type="PRINTS" id="PR00301">
    <property type="entry name" value="HEATSHOCK70"/>
</dbReference>
<evidence type="ECO:0000256" key="5">
    <source>
        <dbReference type="HAMAP-Rule" id="MF_00332"/>
    </source>
</evidence>
<dbReference type="SUPFAM" id="SSF53067">
    <property type="entry name" value="Actin-like ATPase domain"/>
    <property type="match status" value="2"/>
</dbReference>
<keyword evidence="3 5" id="KW-0067">ATP-binding</keyword>
<keyword evidence="7" id="KW-0175">Coiled coil</keyword>
<dbReference type="GO" id="GO:0005524">
    <property type="term" value="F:ATP binding"/>
    <property type="evidence" value="ECO:0007669"/>
    <property type="project" value="UniProtKB-UniRule"/>
</dbReference>
<evidence type="ECO:0000256" key="2">
    <source>
        <dbReference type="ARBA" id="ARBA00022741"/>
    </source>
</evidence>
<dbReference type="Gene3D" id="3.90.640.10">
    <property type="entry name" value="Actin, Chain A, domain 4"/>
    <property type="match status" value="1"/>
</dbReference>
<evidence type="ECO:0000313" key="9">
    <source>
        <dbReference type="EMBL" id="AIF16208.1"/>
    </source>
</evidence>
<dbReference type="NCBIfam" id="TIGR02350">
    <property type="entry name" value="prok_dnaK"/>
    <property type="match status" value="1"/>
</dbReference>
<dbReference type="SUPFAM" id="SSF100920">
    <property type="entry name" value="Heat shock protein 70kD (HSP70), peptide-binding domain"/>
    <property type="match status" value="1"/>
</dbReference>
<keyword evidence="2 5" id="KW-0547">Nucleotide-binding</keyword>
<gene>
    <name evidence="5 9" type="primary">dnaK</name>
</gene>
<dbReference type="PROSITE" id="PS00329">
    <property type="entry name" value="HSP70_2"/>
    <property type="match status" value="1"/>
</dbReference>
<feature type="coiled-coil region" evidence="7">
    <location>
        <begin position="545"/>
        <end position="579"/>
    </location>
</feature>
<name>A0A075HQM0_9ARCH</name>
<evidence type="ECO:0000256" key="7">
    <source>
        <dbReference type="SAM" id="Coils"/>
    </source>
</evidence>
<dbReference type="InterPro" id="IPR012725">
    <property type="entry name" value="Chaperone_DnaK"/>
</dbReference>
<dbReference type="Gene3D" id="2.60.34.10">
    <property type="entry name" value="Substrate Binding Domain Of DNAk, Chain A, domain 1"/>
    <property type="match status" value="1"/>
</dbReference>
<dbReference type="InterPro" id="IPR018181">
    <property type="entry name" value="Heat_shock_70_CS"/>
</dbReference>
<evidence type="ECO:0000256" key="1">
    <source>
        <dbReference type="ARBA" id="ARBA00007381"/>
    </source>
</evidence>
<dbReference type="InterPro" id="IPR029047">
    <property type="entry name" value="HSP70_peptide-bd_sf"/>
</dbReference>
<dbReference type="HAMAP" id="MF_00332">
    <property type="entry name" value="DnaK"/>
    <property type="match status" value="1"/>
</dbReference>
<evidence type="ECO:0000256" key="4">
    <source>
        <dbReference type="ARBA" id="ARBA00023186"/>
    </source>
</evidence>
<dbReference type="InterPro" id="IPR029048">
    <property type="entry name" value="HSP70_C_sf"/>
</dbReference>
<dbReference type="GO" id="GO:0140662">
    <property type="term" value="F:ATP-dependent protein folding chaperone"/>
    <property type="evidence" value="ECO:0007669"/>
    <property type="project" value="InterPro"/>
</dbReference>
<evidence type="ECO:0000256" key="3">
    <source>
        <dbReference type="ARBA" id="ARBA00022840"/>
    </source>
</evidence>
<dbReference type="Gene3D" id="3.30.420.40">
    <property type="match status" value="2"/>
</dbReference>
<dbReference type="EMBL" id="KF901049">
    <property type="protein sequence ID" value="AIF16208.1"/>
    <property type="molecule type" value="Genomic_DNA"/>
</dbReference>
<reference evidence="9" key="1">
    <citation type="journal article" date="2014" name="Genome Biol. Evol.">
        <title>Pangenome evidence for extensive interdomain horizontal transfer affecting lineage core and shell genes in uncultured planktonic thaumarchaeota and euryarchaeota.</title>
        <authorList>
            <person name="Deschamps P."/>
            <person name="Zivanovic Y."/>
            <person name="Moreira D."/>
            <person name="Rodriguez-Valera F."/>
            <person name="Lopez-Garcia P."/>
        </authorList>
    </citation>
    <scope>NUCLEOTIDE SEQUENCE</scope>
</reference>
<feature type="compositionally biased region" description="Low complexity" evidence="8">
    <location>
        <begin position="590"/>
        <end position="628"/>
    </location>
</feature>
<dbReference type="CDD" id="cd10234">
    <property type="entry name" value="ASKHA_NBD_HSP70_DnaK-like"/>
    <property type="match status" value="1"/>
</dbReference>
<comment type="similarity">
    <text evidence="1 5 6">Belongs to the heat shock protein 70 family.</text>
</comment>
<dbReference type="GO" id="GO:0051082">
    <property type="term" value="F:unfolded protein binding"/>
    <property type="evidence" value="ECO:0007669"/>
    <property type="project" value="InterPro"/>
</dbReference>
<protein>
    <recommendedName>
        <fullName evidence="5">Chaperone protein DnaK</fullName>
    </recommendedName>
    <alternativeName>
        <fullName evidence="5">HSP70</fullName>
    </alternativeName>
    <alternativeName>
        <fullName evidence="5">Heat shock 70 kDa protein</fullName>
    </alternativeName>
    <alternativeName>
        <fullName evidence="5">Heat shock protein 70</fullName>
    </alternativeName>
</protein>
<dbReference type="PANTHER" id="PTHR19375">
    <property type="entry name" value="HEAT SHOCK PROTEIN 70KDA"/>
    <property type="match status" value="1"/>
</dbReference>
<evidence type="ECO:0000256" key="8">
    <source>
        <dbReference type="SAM" id="MobiDB-lite"/>
    </source>
</evidence>
<dbReference type="NCBIfam" id="NF001413">
    <property type="entry name" value="PRK00290.1"/>
    <property type="match status" value="1"/>
</dbReference>
<dbReference type="FunFam" id="1.20.1270.10:FF:000001">
    <property type="entry name" value="Molecular chaperone DnaK"/>
    <property type="match status" value="1"/>
</dbReference>
<proteinExistence type="inferred from homology"/>
<dbReference type="InterPro" id="IPR043129">
    <property type="entry name" value="ATPase_NBD"/>
</dbReference>
<sequence length="641" mass="68817">MAEKIIGIDLGTSNSAASVMQGGKPTLIPAAEGTTVAGKAFPSVVAFSKDGELLVGEPARRQAVTNPDNTIREAKRKMGEDFLYKIQGKEYKPQQISAFILQKIKRDAEAFTGDTINKAVITVPAYFNDNQRQATKDAGTIAGLEVVRIINEPTAASLAFGLDKSKEDMKILVFDFGGGTLDVTIMEMGGGVFEVMSTSGDTKLGGADMDQAIIDYVIDEFRKKEGIDLSNDSTAVTRIKEAGEKAKIELSTVMETEVNLPFIAQDPSGAKNLEVKITRAKLDDLVNPIVQRCKSSIDKALEDAKITTSDITKIVLIGGPTRMPIVKKFVSDAVGKEGESGVDPMEAVAFGAAVQAGIIAGDVTSDIVLLDVTPLTLGIETLGGVREPIIERNTTIPTSKDKTFTTAADSQTAVTINVVQGERPMVADNVSLGSFNLTEIPPAPRGVPQINVKFDIDANGILNVTAKDLGTGKDAKITIQSTTKMSEDEIKKMQADAEGHAEEDKKKKEAVDIKNEAESFIYTTEKLVNQDLKDKIPQEKGIQITDAIKELKDSLSQDLEQIKQKLEALKTIVNEVTTELYKNASPPPGEQQSGEQQSGEQQSGEQQSGEQQSGEQQSGEQQSGEQQSNANSEQKSEKTSS</sequence>
<dbReference type="PROSITE" id="PS01036">
    <property type="entry name" value="HSP70_3"/>
    <property type="match status" value="1"/>
</dbReference>
<dbReference type="Pfam" id="PF00012">
    <property type="entry name" value="HSP70"/>
    <property type="match status" value="1"/>
</dbReference>